<evidence type="ECO:0000313" key="7">
    <source>
        <dbReference type="Proteomes" id="UP001341840"/>
    </source>
</evidence>
<feature type="domain" description="Peptidase S49" evidence="5">
    <location>
        <begin position="26"/>
        <end position="96"/>
    </location>
</feature>
<keyword evidence="4" id="KW-0720">Serine protease</keyword>
<evidence type="ECO:0000256" key="2">
    <source>
        <dbReference type="ARBA" id="ARBA00022670"/>
    </source>
</evidence>
<dbReference type="Proteomes" id="UP001341840">
    <property type="component" value="Unassembled WGS sequence"/>
</dbReference>
<proteinExistence type="inferred from homology"/>
<evidence type="ECO:0000256" key="4">
    <source>
        <dbReference type="ARBA" id="ARBA00022825"/>
    </source>
</evidence>
<keyword evidence="3" id="KW-0378">Hydrolase</keyword>
<dbReference type="InterPro" id="IPR029045">
    <property type="entry name" value="ClpP/crotonase-like_dom_sf"/>
</dbReference>
<gene>
    <name evidence="6" type="ORF">PIB30_040599</name>
</gene>
<evidence type="ECO:0000259" key="5">
    <source>
        <dbReference type="Pfam" id="PF01343"/>
    </source>
</evidence>
<evidence type="ECO:0000256" key="3">
    <source>
        <dbReference type="ARBA" id="ARBA00022801"/>
    </source>
</evidence>
<keyword evidence="7" id="KW-1185">Reference proteome</keyword>
<dbReference type="PANTHER" id="PTHR33209">
    <property type="entry name" value="PROTEASE 4"/>
    <property type="match status" value="1"/>
</dbReference>
<dbReference type="SUPFAM" id="SSF52096">
    <property type="entry name" value="ClpP/crotonase"/>
    <property type="match status" value="1"/>
</dbReference>
<reference evidence="6 7" key="1">
    <citation type="journal article" date="2023" name="Plants (Basel)">
        <title>Bridging the Gap: Combining Genomics and Transcriptomics Approaches to Understand Stylosanthes scabra, an Orphan Legume from the Brazilian Caatinga.</title>
        <authorList>
            <person name="Ferreira-Neto J.R.C."/>
            <person name="da Silva M.D."/>
            <person name="Binneck E."/>
            <person name="de Melo N.F."/>
            <person name="da Silva R.H."/>
            <person name="de Melo A.L.T.M."/>
            <person name="Pandolfi V."/>
            <person name="Bustamante F.O."/>
            <person name="Brasileiro-Vidal A.C."/>
            <person name="Benko-Iseppon A.M."/>
        </authorList>
    </citation>
    <scope>NUCLEOTIDE SEQUENCE [LARGE SCALE GENOMIC DNA]</scope>
    <source>
        <tissue evidence="6">Leaves</tissue>
    </source>
</reference>
<comment type="caution">
    <text evidence="6">The sequence shown here is derived from an EMBL/GenBank/DDBJ whole genome shotgun (WGS) entry which is preliminary data.</text>
</comment>
<dbReference type="PANTHER" id="PTHR33209:SF1">
    <property type="entry name" value="PEPTIDASE S49 DOMAIN-CONTAINING PROTEIN"/>
    <property type="match status" value="1"/>
</dbReference>
<dbReference type="InterPro" id="IPR002142">
    <property type="entry name" value="Peptidase_S49"/>
</dbReference>
<organism evidence="6 7">
    <name type="scientific">Stylosanthes scabra</name>
    <dbReference type="NCBI Taxonomy" id="79078"/>
    <lineage>
        <taxon>Eukaryota</taxon>
        <taxon>Viridiplantae</taxon>
        <taxon>Streptophyta</taxon>
        <taxon>Embryophyta</taxon>
        <taxon>Tracheophyta</taxon>
        <taxon>Spermatophyta</taxon>
        <taxon>Magnoliopsida</taxon>
        <taxon>eudicotyledons</taxon>
        <taxon>Gunneridae</taxon>
        <taxon>Pentapetalae</taxon>
        <taxon>rosids</taxon>
        <taxon>fabids</taxon>
        <taxon>Fabales</taxon>
        <taxon>Fabaceae</taxon>
        <taxon>Papilionoideae</taxon>
        <taxon>50 kb inversion clade</taxon>
        <taxon>dalbergioids sensu lato</taxon>
        <taxon>Dalbergieae</taxon>
        <taxon>Pterocarpus clade</taxon>
        <taxon>Stylosanthes</taxon>
    </lineage>
</organism>
<dbReference type="Pfam" id="PF01343">
    <property type="entry name" value="Peptidase_S49"/>
    <property type="match status" value="1"/>
</dbReference>
<name>A0ABU6QE67_9FABA</name>
<comment type="similarity">
    <text evidence="1">Belongs to the peptidase S49 family.</text>
</comment>
<accession>A0ABU6QE67</accession>
<evidence type="ECO:0000256" key="1">
    <source>
        <dbReference type="ARBA" id="ARBA00008683"/>
    </source>
</evidence>
<protein>
    <recommendedName>
        <fullName evidence="5">Peptidase S49 domain-containing protein</fullName>
    </recommendedName>
</protein>
<evidence type="ECO:0000313" key="6">
    <source>
        <dbReference type="EMBL" id="MED6110183.1"/>
    </source>
</evidence>
<dbReference type="Gene3D" id="3.90.226.10">
    <property type="entry name" value="2-enoyl-CoA Hydratase, Chain A, domain 1"/>
    <property type="match status" value="1"/>
</dbReference>
<sequence>MRKLASTKKSYQGEDMLNSLLLTRRPHEAELFAKSSQRVYKQFRQKAALSRSMTVEKMEDVAQGRIWIGKDAASHGLVDAIGGLSRAISIAKSMANIPKDRQVTVVELSRPTPSLPEILRSLGSSIMEVDTTLKELSQDSTFSNGVQARMDGIIESCFRN</sequence>
<dbReference type="EMBL" id="JASCZI010000220">
    <property type="protein sequence ID" value="MED6110183.1"/>
    <property type="molecule type" value="Genomic_DNA"/>
</dbReference>
<keyword evidence="2" id="KW-0645">Protease</keyword>